<dbReference type="EMBL" id="FLUM01000001">
    <property type="protein sequence ID" value="SBV92579.1"/>
    <property type="molecule type" value="Genomic_DNA"/>
</dbReference>
<accession>A0A212IZF7</accession>
<keyword evidence="1" id="KW-1133">Transmembrane helix</keyword>
<evidence type="ECO:0000313" key="2">
    <source>
        <dbReference type="EMBL" id="SBV92579.1"/>
    </source>
</evidence>
<protein>
    <submittedName>
        <fullName evidence="2">Uncharacterized protein</fullName>
    </submittedName>
</protein>
<proteinExistence type="predicted"/>
<sequence length="49" mass="5760">MARATKSYLNNLFIRLAIYIGTEYSLQGFILYPNNPFILFPINRPAYLF</sequence>
<reference evidence="2" key="1">
    <citation type="submission" date="2016-04" db="EMBL/GenBank/DDBJ databases">
        <authorList>
            <person name="Evans L.H."/>
            <person name="Alamgir A."/>
            <person name="Owens N."/>
            <person name="Weber N.D."/>
            <person name="Virtaneva K."/>
            <person name="Barbian K."/>
            <person name="Babar A."/>
            <person name="Rosenke K."/>
        </authorList>
    </citation>
    <scope>NUCLEOTIDE SEQUENCE</scope>
    <source>
        <strain evidence="2">86-1</strain>
    </source>
</reference>
<keyword evidence="1" id="KW-0472">Membrane</keyword>
<keyword evidence="1" id="KW-0812">Transmembrane</keyword>
<gene>
    <name evidence="2" type="ORF">KL86DYS1_10646</name>
</gene>
<feature type="transmembrane region" description="Helical" evidence="1">
    <location>
        <begin position="12"/>
        <end position="32"/>
    </location>
</feature>
<dbReference type="AlphaFoldDB" id="A0A212IZF7"/>
<evidence type="ECO:0000256" key="1">
    <source>
        <dbReference type="SAM" id="Phobius"/>
    </source>
</evidence>
<name>A0A212IZF7_9BACT</name>
<organism evidence="2">
    <name type="scientific">uncultured Dysgonomonas sp</name>
    <dbReference type="NCBI Taxonomy" id="206096"/>
    <lineage>
        <taxon>Bacteria</taxon>
        <taxon>Pseudomonadati</taxon>
        <taxon>Bacteroidota</taxon>
        <taxon>Bacteroidia</taxon>
        <taxon>Bacteroidales</taxon>
        <taxon>Dysgonomonadaceae</taxon>
        <taxon>Dysgonomonas</taxon>
        <taxon>environmental samples</taxon>
    </lineage>
</organism>